<dbReference type="InterPro" id="IPR050966">
    <property type="entry name" value="Glutamyl_endopeptidase"/>
</dbReference>
<evidence type="ECO:0000256" key="1">
    <source>
        <dbReference type="ARBA" id="ARBA00007664"/>
    </source>
</evidence>
<name>A0A913WPN8_EXADI</name>
<dbReference type="Pfam" id="PF00089">
    <property type="entry name" value="Trypsin"/>
    <property type="match status" value="1"/>
</dbReference>
<protein>
    <recommendedName>
        <fullName evidence="4">Peptidase S1 domain-containing protein</fullName>
    </recommendedName>
</protein>
<dbReference type="EnsemblMetazoa" id="XM_021036541.2">
    <property type="protein sequence ID" value="XP_020892200.1"/>
    <property type="gene ID" value="LOC110231524"/>
</dbReference>
<dbReference type="InterPro" id="IPR043504">
    <property type="entry name" value="Peptidase_S1_PA_chymotrypsin"/>
</dbReference>
<dbReference type="Gene3D" id="2.40.10.10">
    <property type="entry name" value="Trypsin-like serine proteases"/>
    <property type="match status" value="2"/>
</dbReference>
<dbReference type="OrthoDB" id="10037376at2759"/>
<comment type="similarity">
    <text evidence="1">Belongs to the peptidase S1 family.</text>
</comment>
<dbReference type="EnsemblMetazoa" id="XM_021036542.2">
    <property type="protein sequence ID" value="XP_020892201.1"/>
    <property type="gene ID" value="LOC110231524"/>
</dbReference>
<dbReference type="GeneID" id="110231524"/>
<evidence type="ECO:0000313" key="5">
    <source>
        <dbReference type="EnsemblMetazoa" id="XP_020892200.1"/>
    </source>
</evidence>
<sequence length="324" mass="36335">MDSIVFSVSFILVASMMCKAETVKASMGKLHQKRSQGAVLHSMVFDIKENSANEKQFVDRILSLANAKVHSTHASLSNNAKMMNQRSQRKRKSIFGIDNRISVGTSIQAQMYPYSTVVTLSSGCTGTLIGAQHVLTAAHCVHNGKKFIKRSRKLKIGMLQRNGAFRWIKVSRIHLPKQWLRISTKERVKHDYAVLKLKRPHRRPIMAIKASDLKRGSTMRFAGFHGDKVSNTMWYSQCPVMGVISGAVLSHCDGAKGISGSGVRSDNAVVGVVSAIGTGRYRGRSLEFNVVITLTPRKVRRILRWMKRGNKKRRIRARRKKAHQ</sequence>
<proteinExistence type="inferred from homology"/>
<dbReference type="SUPFAM" id="SSF50494">
    <property type="entry name" value="Trypsin-like serine proteases"/>
    <property type="match status" value="1"/>
</dbReference>
<feature type="signal peptide" evidence="3">
    <location>
        <begin position="1"/>
        <end position="20"/>
    </location>
</feature>
<dbReference type="RefSeq" id="XP_020892197.1">
    <property type="nucleotide sequence ID" value="XM_021036538.2"/>
</dbReference>
<dbReference type="InterPro" id="IPR001254">
    <property type="entry name" value="Trypsin_dom"/>
</dbReference>
<dbReference type="RefSeq" id="XP_028512602.1">
    <property type="nucleotide sequence ID" value="XM_028656801.1"/>
</dbReference>
<dbReference type="InterPro" id="IPR018114">
    <property type="entry name" value="TRYPSIN_HIS"/>
</dbReference>
<feature type="domain" description="Peptidase S1" evidence="4">
    <location>
        <begin position="101"/>
        <end position="311"/>
    </location>
</feature>
<dbReference type="GO" id="GO:0006508">
    <property type="term" value="P:proteolysis"/>
    <property type="evidence" value="ECO:0007669"/>
    <property type="project" value="InterPro"/>
</dbReference>
<accession>A0A913WPN8</accession>
<dbReference type="EnsemblMetazoa" id="XM_021036538.2">
    <property type="protein sequence ID" value="XP_020892197.1"/>
    <property type="gene ID" value="LOC110231524"/>
</dbReference>
<dbReference type="RefSeq" id="XP_020892201.1">
    <property type="nucleotide sequence ID" value="XM_021036542.2"/>
</dbReference>
<dbReference type="SMART" id="SM00020">
    <property type="entry name" value="Tryp_SPc"/>
    <property type="match status" value="1"/>
</dbReference>
<dbReference type="KEGG" id="epa:110231524"/>
<dbReference type="GO" id="GO:0004252">
    <property type="term" value="F:serine-type endopeptidase activity"/>
    <property type="evidence" value="ECO:0007669"/>
    <property type="project" value="InterPro"/>
</dbReference>
<dbReference type="Proteomes" id="UP000887567">
    <property type="component" value="Unplaced"/>
</dbReference>
<dbReference type="PROSITE" id="PS50240">
    <property type="entry name" value="TRYPSIN_DOM"/>
    <property type="match status" value="1"/>
</dbReference>
<dbReference type="PANTHER" id="PTHR15462">
    <property type="entry name" value="SERINE PROTEASE"/>
    <property type="match status" value="1"/>
</dbReference>
<dbReference type="RefSeq" id="XP_020892200.1">
    <property type="nucleotide sequence ID" value="XM_021036541.2"/>
</dbReference>
<evidence type="ECO:0000313" key="6">
    <source>
        <dbReference type="Proteomes" id="UP000887567"/>
    </source>
</evidence>
<dbReference type="PANTHER" id="PTHR15462:SF8">
    <property type="entry name" value="SERINE PROTEASE"/>
    <property type="match status" value="1"/>
</dbReference>
<keyword evidence="2 3" id="KW-0732">Signal</keyword>
<dbReference type="AlphaFoldDB" id="A0A913WPN8"/>
<organism evidence="5 6">
    <name type="scientific">Exaiptasia diaphana</name>
    <name type="common">Tropical sea anemone</name>
    <name type="synonym">Aiptasia pulchella</name>
    <dbReference type="NCBI Taxonomy" id="2652724"/>
    <lineage>
        <taxon>Eukaryota</taxon>
        <taxon>Metazoa</taxon>
        <taxon>Cnidaria</taxon>
        <taxon>Anthozoa</taxon>
        <taxon>Hexacorallia</taxon>
        <taxon>Actiniaria</taxon>
        <taxon>Aiptasiidae</taxon>
        <taxon>Exaiptasia</taxon>
    </lineage>
</organism>
<dbReference type="OMA" id="QRSGKFH"/>
<evidence type="ECO:0000256" key="3">
    <source>
        <dbReference type="SAM" id="SignalP"/>
    </source>
</evidence>
<dbReference type="EnsemblMetazoa" id="XM_028656801.1">
    <property type="protein sequence ID" value="XP_028512602.1"/>
    <property type="gene ID" value="LOC110231524"/>
</dbReference>
<keyword evidence="6" id="KW-1185">Reference proteome</keyword>
<evidence type="ECO:0000259" key="4">
    <source>
        <dbReference type="PROSITE" id="PS50240"/>
    </source>
</evidence>
<dbReference type="InterPro" id="IPR009003">
    <property type="entry name" value="Peptidase_S1_PA"/>
</dbReference>
<evidence type="ECO:0000256" key="2">
    <source>
        <dbReference type="ARBA" id="ARBA00022729"/>
    </source>
</evidence>
<reference evidence="5" key="1">
    <citation type="submission" date="2022-11" db="UniProtKB">
        <authorList>
            <consortium name="EnsemblMetazoa"/>
        </authorList>
    </citation>
    <scope>IDENTIFICATION</scope>
</reference>
<feature type="chain" id="PRO_5038275422" description="Peptidase S1 domain-containing protein" evidence="3">
    <location>
        <begin position="21"/>
        <end position="324"/>
    </location>
</feature>
<dbReference type="PROSITE" id="PS00134">
    <property type="entry name" value="TRYPSIN_HIS"/>
    <property type="match status" value="1"/>
</dbReference>